<gene>
    <name evidence="1" type="ORF">FOB41_25410</name>
</gene>
<accession>A0A6H0ZXA9</accession>
<proteinExistence type="predicted"/>
<protein>
    <submittedName>
        <fullName evidence="1">Uncharacterized protein</fullName>
    </submittedName>
</protein>
<dbReference type="EMBL" id="CP050899">
    <property type="protein sequence ID" value="QIX24420.1"/>
    <property type="molecule type" value="Genomic_DNA"/>
</dbReference>
<dbReference type="RefSeq" id="WP_100653079.1">
    <property type="nucleotide sequence ID" value="NZ_CP050899.1"/>
</dbReference>
<dbReference type="AlphaFoldDB" id="A0A6H0ZXA9"/>
<reference evidence="1 2" key="1">
    <citation type="submission" date="2020-04" db="EMBL/GenBank/DDBJ databases">
        <title>FDA dAtabase for Regulatory Grade micrObial Sequences (FDA-ARGOS): Supporting development and validation of Infectious Disease Dx tests.</title>
        <authorList>
            <person name="Sciortino C."/>
            <person name="Tallon L."/>
            <person name="Sadzewicz L."/>
            <person name="Vavikolanu K."/>
            <person name="Mehta A."/>
            <person name="Aluvathingal J."/>
            <person name="Nadendla S."/>
            <person name="Nandy P."/>
            <person name="Geyer C."/>
            <person name="Yan Y."/>
            <person name="Sichtig H."/>
        </authorList>
    </citation>
    <scope>NUCLEOTIDE SEQUENCE [LARGE SCALE GENOMIC DNA]</scope>
    <source>
        <strain evidence="1 2">FDAARGOS_633</strain>
    </source>
</reference>
<sequence>MADHIDIDFIFRADRENPPAERSLPWEDTRDGITVVVEPKPHWAEDLRAFRLDAREYCYYADWSRSGARARFYGHIDICGDDLLLKARALFVREIAEGHWN</sequence>
<organism evidence="1 2">
    <name type="scientific">Agrobacterium pusense</name>
    <dbReference type="NCBI Taxonomy" id="648995"/>
    <lineage>
        <taxon>Bacteria</taxon>
        <taxon>Pseudomonadati</taxon>
        <taxon>Pseudomonadota</taxon>
        <taxon>Alphaproteobacteria</taxon>
        <taxon>Hyphomicrobiales</taxon>
        <taxon>Rhizobiaceae</taxon>
        <taxon>Rhizobium/Agrobacterium group</taxon>
        <taxon>Agrobacterium</taxon>
    </lineage>
</organism>
<evidence type="ECO:0000313" key="2">
    <source>
        <dbReference type="Proteomes" id="UP000500870"/>
    </source>
</evidence>
<name>A0A6H0ZXA9_9HYPH</name>
<evidence type="ECO:0000313" key="1">
    <source>
        <dbReference type="EMBL" id="QIX24420.1"/>
    </source>
</evidence>
<dbReference type="Proteomes" id="UP000500870">
    <property type="component" value="Chromosome 3"/>
</dbReference>